<protein>
    <recommendedName>
        <fullName evidence="3">HEAT repeat domain-containing protein</fullName>
    </recommendedName>
</protein>
<dbReference type="InterPro" id="IPR016024">
    <property type="entry name" value="ARM-type_fold"/>
</dbReference>
<dbReference type="InterPro" id="IPR011989">
    <property type="entry name" value="ARM-like"/>
</dbReference>
<dbReference type="SUPFAM" id="SSF48371">
    <property type="entry name" value="ARM repeat"/>
    <property type="match status" value="1"/>
</dbReference>
<reference evidence="1 2" key="1">
    <citation type="submission" date="2019-02" db="EMBL/GenBank/DDBJ databases">
        <title>Planctomycetal bacteria perform biofilm scaping via a novel small molecule.</title>
        <authorList>
            <person name="Jeske O."/>
            <person name="Boedeker C."/>
            <person name="Wiegand S."/>
            <person name="Breitling P."/>
            <person name="Kallscheuer N."/>
            <person name="Jogler M."/>
            <person name="Rohde M."/>
            <person name="Petersen J."/>
            <person name="Medema M.H."/>
            <person name="Surup F."/>
            <person name="Jogler C."/>
        </authorList>
    </citation>
    <scope>NUCLEOTIDE SEQUENCE [LARGE SCALE GENOMIC DNA]</scope>
    <source>
        <strain evidence="1 2">Mal15</strain>
    </source>
</reference>
<accession>A0A5B9ME05</accession>
<dbReference type="RefSeq" id="WP_147867991.1">
    <property type="nucleotide sequence ID" value="NZ_CP036264.1"/>
</dbReference>
<proteinExistence type="predicted"/>
<dbReference type="AlphaFoldDB" id="A0A5B9ME05"/>
<dbReference type="Proteomes" id="UP000321353">
    <property type="component" value="Chromosome"/>
</dbReference>
<evidence type="ECO:0000313" key="2">
    <source>
        <dbReference type="Proteomes" id="UP000321353"/>
    </source>
</evidence>
<evidence type="ECO:0008006" key="3">
    <source>
        <dbReference type="Google" id="ProtNLM"/>
    </source>
</evidence>
<evidence type="ECO:0000313" key="1">
    <source>
        <dbReference type="EMBL" id="QEF98466.1"/>
    </source>
</evidence>
<gene>
    <name evidence="1" type="ORF">Mal15_25180</name>
</gene>
<dbReference type="EMBL" id="CP036264">
    <property type="protein sequence ID" value="QEF98466.1"/>
    <property type="molecule type" value="Genomic_DNA"/>
</dbReference>
<sequence>MAAVVEILLEHLDEIGFLWSQRADAISSPDYREQDVQELDHRIAAHLDGLLVAGDQCFEVAAPRLGEEDKSIAFAAAWCLAQLGAFERIFNQLEQCNLDAVIEAFCHCCIDSVQIPLKEIYQNADADVASAIGLILATHQKSLTPNRLLEFLGHDDPRVRERAWNTISRSPNA</sequence>
<name>A0A5B9ME05_9BACT</name>
<keyword evidence="2" id="KW-1185">Reference proteome</keyword>
<dbReference type="Gene3D" id="1.25.10.10">
    <property type="entry name" value="Leucine-rich Repeat Variant"/>
    <property type="match status" value="1"/>
</dbReference>
<organism evidence="1 2">
    <name type="scientific">Stieleria maiorica</name>
    <dbReference type="NCBI Taxonomy" id="2795974"/>
    <lineage>
        <taxon>Bacteria</taxon>
        <taxon>Pseudomonadati</taxon>
        <taxon>Planctomycetota</taxon>
        <taxon>Planctomycetia</taxon>
        <taxon>Pirellulales</taxon>
        <taxon>Pirellulaceae</taxon>
        <taxon>Stieleria</taxon>
    </lineage>
</organism>
<dbReference type="KEGG" id="smam:Mal15_25180"/>